<dbReference type="Pfam" id="PF24947">
    <property type="entry name" value="PGM1_C_vert_fung"/>
    <property type="match status" value="1"/>
</dbReference>
<dbReference type="GO" id="GO:0000287">
    <property type="term" value="F:magnesium ion binding"/>
    <property type="evidence" value="ECO:0007669"/>
    <property type="project" value="InterPro"/>
</dbReference>
<accession>A0A1W5CWA5</accession>
<dbReference type="Gene3D" id="3.30.310.50">
    <property type="entry name" value="Alpha-D-phosphohexomutase, C-terminal domain"/>
    <property type="match status" value="1"/>
</dbReference>
<evidence type="ECO:0000256" key="3">
    <source>
        <dbReference type="ARBA" id="ARBA00010231"/>
    </source>
</evidence>
<dbReference type="Pfam" id="PF02878">
    <property type="entry name" value="PGM_PMM_I"/>
    <property type="match status" value="1"/>
</dbReference>
<dbReference type="PANTHER" id="PTHR22573:SF2">
    <property type="entry name" value="PHOSPHOGLUCOMUTASE"/>
    <property type="match status" value="1"/>
</dbReference>
<dbReference type="PRINTS" id="PR00509">
    <property type="entry name" value="PGMPMM"/>
</dbReference>
<keyword evidence="8" id="KW-0479">Metal-binding</keyword>
<evidence type="ECO:0000256" key="12">
    <source>
        <dbReference type="ARBA" id="ARBA00023235"/>
    </source>
</evidence>
<dbReference type="Gene3D" id="3.30.420.10">
    <property type="entry name" value="Ribonuclease H-like superfamily/Ribonuclease H"/>
    <property type="match status" value="1"/>
</dbReference>
<comment type="catalytic activity">
    <reaction evidence="1">
        <text>alpha-D-glucose 1-phosphate = alpha-D-glucose 6-phosphate</text>
        <dbReference type="Rhea" id="RHEA:23536"/>
        <dbReference type="ChEBI" id="CHEBI:58225"/>
        <dbReference type="ChEBI" id="CHEBI:58601"/>
        <dbReference type="EC" id="5.4.2.2"/>
    </reaction>
</comment>
<evidence type="ECO:0000256" key="1">
    <source>
        <dbReference type="ARBA" id="ARBA00000443"/>
    </source>
</evidence>
<protein>
    <recommendedName>
        <fullName evidence="14">Phosphoglucomutase</fullName>
        <ecNumber evidence="4">5.4.2.2</ecNumber>
    </recommendedName>
    <alternativeName>
        <fullName evidence="15">Glucose phosphomutase</fullName>
    </alternativeName>
</protein>
<dbReference type="InterPro" id="IPR036397">
    <property type="entry name" value="RNaseH_sf"/>
</dbReference>
<dbReference type="EMBL" id="FWEW01000563">
    <property type="protein sequence ID" value="SLM35143.1"/>
    <property type="molecule type" value="Genomic_DNA"/>
</dbReference>
<evidence type="ECO:0000256" key="7">
    <source>
        <dbReference type="ARBA" id="ARBA00022722"/>
    </source>
</evidence>
<keyword evidence="21" id="KW-1185">Reference proteome</keyword>
<evidence type="ECO:0000256" key="4">
    <source>
        <dbReference type="ARBA" id="ARBA00012728"/>
    </source>
</evidence>
<dbReference type="PROSITE" id="PS00710">
    <property type="entry name" value="PGM_PMM"/>
    <property type="match status" value="1"/>
</dbReference>
<dbReference type="GO" id="GO:0006006">
    <property type="term" value="P:glucose metabolic process"/>
    <property type="evidence" value="ECO:0007669"/>
    <property type="project" value="UniProtKB-KW"/>
</dbReference>
<comment type="catalytic activity">
    <reaction evidence="16">
        <text>alpha-D-glucose 1,6-bisphosphate + L-seryl-[protein] = O-phospho-L-seryl-[protein] + alpha-D-glucose 6-phosphate</text>
        <dbReference type="Rhea" id="RHEA:68752"/>
        <dbReference type="Rhea" id="RHEA-COMP:9863"/>
        <dbReference type="Rhea" id="RHEA-COMP:11604"/>
        <dbReference type="ChEBI" id="CHEBI:29999"/>
        <dbReference type="ChEBI" id="CHEBI:58225"/>
        <dbReference type="ChEBI" id="CHEBI:58392"/>
        <dbReference type="ChEBI" id="CHEBI:83421"/>
    </reaction>
</comment>
<keyword evidence="12" id="KW-0413">Isomerase</keyword>
<dbReference type="GO" id="GO:0004614">
    <property type="term" value="F:phosphoglucomutase activity"/>
    <property type="evidence" value="ECO:0007669"/>
    <property type="project" value="UniProtKB-EC"/>
</dbReference>
<evidence type="ECO:0000256" key="2">
    <source>
        <dbReference type="ARBA" id="ARBA00001946"/>
    </source>
</evidence>
<dbReference type="SMART" id="SM00479">
    <property type="entry name" value="EXOIII"/>
    <property type="match status" value="1"/>
</dbReference>
<keyword evidence="13" id="KW-0119">Carbohydrate metabolism</keyword>
<dbReference type="PANTHER" id="PTHR22573">
    <property type="entry name" value="PHOSPHOHEXOMUTASE FAMILY MEMBER"/>
    <property type="match status" value="1"/>
</dbReference>
<dbReference type="FunFam" id="3.40.120.10:FF:000005">
    <property type="entry name" value="Phosphoglucomutase 5"/>
    <property type="match status" value="1"/>
</dbReference>
<dbReference type="InterPro" id="IPR016055">
    <property type="entry name" value="A-D-PHexomutase_a/b/a-I/II/III"/>
</dbReference>
<dbReference type="InterPro" id="IPR045244">
    <property type="entry name" value="PGM"/>
</dbReference>
<evidence type="ECO:0000256" key="5">
    <source>
        <dbReference type="ARBA" id="ARBA00022526"/>
    </source>
</evidence>
<dbReference type="CDD" id="cd03085">
    <property type="entry name" value="PGM1"/>
    <property type="match status" value="1"/>
</dbReference>
<dbReference type="InterPro" id="IPR005844">
    <property type="entry name" value="A-D-PHexomutase_a/b/a-I"/>
</dbReference>
<evidence type="ECO:0000256" key="8">
    <source>
        <dbReference type="ARBA" id="ARBA00022723"/>
    </source>
</evidence>
<dbReference type="SUPFAM" id="SSF53098">
    <property type="entry name" value="Ribonuclease H-like"/>
    <property type="match status" value="1"/>
</dbReference>
<dbReference type="InterPro" id="IPR005841">
    <property type="entry name" value="Alpha-D-phosphohexomutase_SF"/>
</dbReference>
<comment type="catalytic activity">
    <reaction evidence="17">
        <text>O-phospho-L-seryl-[protein] + alpha-D-glucose 1-phosphate = alpha-D-glucose 1,6-bisphosphate + L-seryl-[protein]</text>
        <dbReference type="Rhea" id="RHEA:68748"/>
        <dbReference type="Rhea" id="RHEA-COMP:9863"/>
        <dbReference type="Rhea" id="RHEA-COMP:11604"/>
        <dbReference type="ChEBI" id="CHEBI:29999"/>
        <dbReference type="ChEBI" id="CHEBI:58392"/>
        <dbReference type="ChEBI" id="CHEBI:58601"/>
        <dbReference type="ChEBI" id="CHEBI:83421"/>
    </reaction>
</comment>
<organism evidence="20 21">
    <name type="scientific">Lasallia pustulata</name>
    <dbReference type="NCBI Taxonomy" id="136370"/>
    <lineage>
        <taxon>Eukaryota</taxon>
        <taxon>Fungi</taxon>
        <taxon>Dikarya</taxon>
        <taxon>Ascomycota</taxon>
        <taxon>Pezizomycotina</taxon>
        <taxon>Lecanoromycetes</taxon>
        <taxon>OSLEUM clade</taxon>
        <taxon>Umbilicariomycetidae</taxon>
        <taxon>Umbilicariales</taxon>
        <taxon>Umbilicariaceae</taxon>
        <taxon>Lasallia</taxon>
    </lineage>
</organism>
<proteinExistence type="inferred from homology"/>
<dbReference type="SUPFAM" id="SSF53738">
    <property type="entry name" value="Phosphoglucomutase, first 3 domains"/>
    <property type="match status" value="3"/>
</dbReference>
<dbReference type="InterPro" id="IPR022894">
    <property type="entry name" value="Oligoribonuclease"/>
</dbReference>
<evidence type="ECO:0000256" key="10">
    <source>
        <dbReference type="ARBA" id="ARBA00022839"/>
    </source>
</evidence>
<dbReference type="FunFam" id="3.40.120.10:FF:000006">
    <property type="entry name" value="Phosphoglucomutase PgmA"/>
    <property type="match status" value="1"/>
</dbReference>
<dbReference type="AlphaFoldDB" id="A0A1W5CWA5"/>
<dbReference type="Pfam" id="PF02880">
    <property type="entry name" value="PGM_PMM_III"/>
    <property type="match status" value="1"/>
</dbReference>
<evidence type="ECO:0000256" key="17">
    <source>
        <dbReference type="ARBA" id="ARBA00049409"/>
    </source>
</evidence>
<dbReference type="Proteomes" id="UP000192927">
    <property type="component" value="Unassembled WGS sequence"/>
</dbReference>
<dbReference type="GO" id="GO:0000175">
    <property type="term" value="F:3'-5'-RNA exonuclease activity"/>
    <property type="evidence" value="ECO:0007669"/>
    <property type="project" value="InterPro"/>
</dbReference>
<keyword evidence="9" id="KW-0378">Hydrolase</keyword>
<dbReference type="Pfam" id="PF00929">
    <property type="entry name" value="RNase_T"/>
    <property type="match status" value="1"/>
</dbReference>
<evidence type="ECO:0000256" key="13">
    <source>
        <dbReference type="ARBA" id="ARBA00023277"/>
    </source>
</evidence>
<sequence>MTDAQLNLLDIKGWDVIIHHDKSTLDKMDQWCTKTHGASGLTAAAIASKTTPEEAADGLLEYVRKYVPKPRTALLAGNSVHCDKAFLNKPPYDRVMQHLHYRILDVSSIKEAARRWAPVELLQQIPTKKGLHQAREDILESIEEARFYRECVFRKSGLRKRVIVFQQPHYSESFVTSILLSIPEGAEGSFLVIGGDGRYYNPEVVQLIAKIGAAYGVKKLLIGQNGILSTPAASHVITKRKATGGILLTASHNPGGPNADFGIKYNLTNGAPAPESVTNKIFQTSKSLTSYKIADIPKVDLSKIGTEKYGPLEVEIIDSTADYVEMLKDIFDFSLIKEFLETHKDFKVLFDALHGVTGPYGVAIFEKELGLPSSSTQNCIPSPDFGGGHPDPNLVYAHSLVEAVDKDNIHFGAASDGDGDRNMIYGARSFVSPGDSLAIIAHHAKLIPYFQKQGVHGLARSMPTSAAVDLVAKKQGLKNYEVPTGWKFFCGLFDADKMSICGEESFGTGSNHIREKDGVWAVVAWLNIIAGVAKQKPDETPSIASIQHDFWNIYGRTFFTRYDYENVDGEGANKVVAHLTELITTKKSEFVGSTISGRKVVEGDDFSYTDLDGSVSKKQGIFIKFDDGSRIVVRLSGTGSSGATIRLYVEKHEGDSSKFHMDAQDYLKSNVQLAVGLLRLQEYIGRVEPDVKT</sequence>
<dbReference type="NCBIfam" id="NF005737">
    <property type="entry name" value="PRK07564.1-1"/>
    <property type="match status" value="1"/>
</dbReference>
<dbReference type="NCBIfam" id="NF003765">
    <property type="entry name" value="PRK05359.1"/>
    <property type="match status" value="1"/>
</dbReference>
<dbReference type="FunFam" id="3.30.310.50:FF:000002">
    <property type="entry name" value="Phosphoglucomutase 5"/>
    <property type="match status" value="1"/>
</dbReference>
<comment type="cofactor">
    <cofactor evidence="2">
        <name>Mg(2+)</name>
        <dbReference type="ChEBI" id="CHEBI:18420"/>
    </cofactor>
</comment>
<evidence type="ECO:0000256" key="18">
    <source>
        <dbReference type="ARBA" id="ARBA00056382"/>
    </source>
</evidence>
<dbReference type="InterPro" id="IPR005846">
    <property type="entry name" value="A-D-PHexomutase_a/b/a-III"/>
</dbReference>
<comment type="similarity">
    <text evidence="3">Belongs to the phosphohexose mutase family.</text>
</comment>
<keyword evidence="6" id="KW-0597">Phosphoprotein</keyword>
<keyword evidence="5" id="KW-0313">Glucose metabolism</keyword>
<name>A0A1W5CWA5_9LECA</name>
<dbReference type="Pfam" id="PF02879">
    <property type="entry name" value="PGM_PMM_II"/>
    <property type="match status" value="1"/>
</dbReference>
<comment type="function">
    <text evidence="18">Catalyzes the reversible isomerization of alpha-D-glucose 1-phosphate to alpha-D-glucose 6-phosphate. The mechanism proceeds via the intermediate compound alpha-D-glucose 1,6-bisphosphate. Key enzyme in hexose metabolism. The reverse reaction is an essential step for biosynthesis because glucose 1-phosphate is the starting point for the synthesis of UDP-glucose, which acts as a precursor for the synthesis of oligosaccharides and trehalose.</text>
</comment>
<dbReference type="GO" id="GO:0005829">
    <property type="term" value="C:cytosol"/>
    <property type="evidence" value="ECO:0007669"/>
    <property type="project" value="TreeGrafter"/>
</dbReference>
<evidence type="ECO:0000256" key="6">
    <source>
        <dbReference type="ARBA" id="ARBA00022553"/>
    </source>
</evidence>
<evidence type="ECO:0000256" key="15">
    <source>
        <dbReference type="ARBA" id="ARBA00041398"/>
    </source>
</evidence>
<evidence type="ECO:0000256" key="16">
    <source>
        <dbReference type="ARBA" id="ARBA00049318"/>
    </source>
</evidence>
<evidence type="ECO:0000256" key="11">
    <source>
        <dbReference type="ARBA" id="ARBA00022842"/>
    </source>
</evidence>
<evidence type="ECO:0000313" key="21">
    <source>
        <dbReference type="Proteomes" id="UP000192927"/>
    </source>
</evidence>
<dbReference type="InterPro" id="IPR012337">
    <property type="entry name" value="RNaseH-like_sf"/>
</dbReference>
<dbReference type="GO" id="GO:0003676">
    <property type="term" value="F:nucleic acid binding"/>
    <property type="evidence" value="ECO:0007669"/>
    <property type="project" value="InterPro"/>
</dbReference>
<dbReference type="SUPFAM" id="SSF55957">
    <property type="entry name" value="Phosphoglucomutase, C-terminal domain"/>
    <property type="match status" value="1"/>
</dbReference>
<dbReference type="CDD" id="cd06135">
    <property type="entry name" value="Orn"/>
    <property type="match status" value="1"/>
</dbReference>
<dbReference type="EC" id="5.4.2.2" evidence="4"/>
<dbReference type="Gene3D" id="3.40.120.10">
    <property type="entry name" value="Alpha-D-Glucose-1,6-Bisphosphate, subunit A, domain 3"/>
    <property type="match status" value="3"/>
</dbReference>
<evidence type="ECO:0000256" key="14">
    <source>
        <dbReference type="ARBA" id="ARBA00039995"/>
    </source>
</evidence>
<feature type="domain" description="Exonuclease" evidence="19">
    <location>
        <begin position="1"/>
        <end position="154"/>
    </location>
</feature>
<evidence type="ECO:0000256" key="9">
    <source>
        <dbReference type="ARBA" id="ARBA00022801"/>
    </source>
</evidence>
<evidence type="ECO:0000313" key="20">
    <source>
        <dbReference type="EMBL" id="SLM35143.1"/>
    </source>
</evidence>
<reference evidence="21" key="1">
    <citation type="submission" date="2017-03" db="EMBL/GenBank/DDBJ databases">
        <authorList>
            <person name="Sharma R."/>
            <person name="Thines M."/>
        </authorList>
    </citation>
    <scope>NUCLEOTIDE SEQUENCE [LARGE SCALE GENOMIC DNA]</scope>
</reference>
<dbReference type="InterPro" id="IPR013520">
    <property type="entry name" value="Ribonucl_H"/>
</dbReference>
<dbReference type="InterPro" id="IPR016066">
    <property type="entry name" value="A-D-PHexomutase_CS"/>
</dbReference>
<dbReference type="InterPro" id="IPR005845">
    <property type="entry name" value="A-D-PHexomutase_a/b/a-II"/>
</dbReference>
<dbReference type="FunFam" id="3.40.120.10:FF:000004">
    <property type="entry name" value="Phosphoglucomutase 5"/>
    <property type="match status" value="1"/>
</dbReference>
<keyword evidence="10" id="KW-0269">Exonuclease</keyword>
<keyword evidence="7" id="KW-0540">Nuclease</keyword>
<keyword evidence="11" id="KW-0460">Magnesium</keyword>
<dbReference type="InterPro" id="IPR036900">
    <property type="entry name" value="A-D-PHexomutase_C_sf"/>
</dbReference>
<evidence type="ECO:0000259" key="19">
    <source>
        <dbReference type="SMART" id="SM00479"/>
    </source>
</evidence>